<dbReference type="InterPro" id="IPR006145">
    <property type="entry name" value="PsdUridine_synth_RsuA/RluA"/>
</dbReference>
<keyword evidence="3" id="KW-0694">RNA-binding</keyword>
<dbReference type="Gene3D" id="3.30.70.1560">
    <property type="entry name" value="Alpha-L RNA-binding motif"/>
    <property type="match status" value="1"/>
</dbReference>
<dbReference type="PANTHER" id="PTHR47683:SF2">
    <property type="entry name" value="RNA-BINDING S4 DOMAIN-CONTAINING PROTEIN"/>
    <property type="match status" value="1"/>
</dbReference>
<evidence type="ECO:0000256" key="3">
    <source>
        <dbReference type="PROSITE-ProRule" id="PRU00182"/>
    </source>
</evidence>
<gene>
    <name evidence="6" type="ORF">X929_00850</name>
</gene>
<comment type="caution">
    <text evidence="6">The sequence shown here is derived from an EMBL/GenBank/DDBJ whole genome shotgun (WGS) entry which is preliminary data.</text>
</comment>
<dbReference type="SMART" id="SM00363">
    <property type="entry name" value="S4"/>
    <property type="match status" value="1"/>
</dbReference>
<dbReference type="InterPro" id="IPR042092">
    <property type="entry name" value="PsdUridine_s_RsuA/RluB/E/F_cat"/>
</dbReference>
<evidence type="ECO:0000313" key="6">
    <source>
        <dbReference type="EMBL" id="PNR97954.1"/>
    </source>
</evidence>
<proteinExistence type="inferred from homology"/>
<dbReference type="PROSITE" id="PS01149">
    <property type="entry name" value="PSI_RSU"/>
    <property type="match status" value="1"/>
</dbReference>
<dbReference type="SUPFAM" id="SSF55174">
    <property type="entry name" value="Alpha-L RNA-binding motif"/>
    <property type="match status" value="1"/>
</dbReference>
<feature type="domain" description="RNA-binding S4" evidence="5">
    <location>
        <begin position="1"/>
        <end position="55"/>
    </location>
</feature>
<dbReference type="NCBIfam" id="TIGR00093">
    <property type="entry name" value="pseudouridine synthase"/>
    <property type="match status" value="1"/>
</dbReference>
<dbReference type="PANTHER" id="PTHR47683">
    <property type="entry name" value="PSEUDOURIDINE SYNTHASE FAMILY PROTEIN-RELATED"/>
    <property type="match status" value="1"/>
</dbReference>
<evidence type="ECO:0000256" key="1">
    <source>
        <dbReference type="ARBA" id="ARBA00008348"/>
    </source>
</evidence>
<dbReference type="Gene3D" id="3.30.70.580">
    <property type="entry name" value="Pseudouridine synthase I, catalytic domain, N-terminal subdomain"/>
    <property type="match status" value="1"/>
</dbReference>
<dbReference type="CDD" id="cd00165">
    <property type="entry name" value="S4"/>
    <property type="match status" value="1"/>
</dbReference>
<dbReference type="Proteomes" id="UP000236434">
    <property type="component" value="Unassembled WGS sequence"/>
</dbReference>
<dbReference type="GO" id="GO:0003723">
    <property type="term" value="F:RNA binding"/>
    <property type="evidence" value="ECO:0007669"/>
    <property type="project" value="UniProtKB-KW"/>
</dbReference>
<accession>A0A2K1P597</accession>
<reference evidence="6 7" key="1">
    <citation type="submission" date="2013-12" db="EMBL/GenBank/DDBJ databases">
        <title>Comparative genomics of Petrotoga isolates.</title>
        <authorList>
            <person name="Nesbo C.L."/>
            <person name="Charchuk R."/>
            <person name="Chow K."/>
        </authorList>
    </citation>
    <scope>NUCLEOTIDE SEQUENCE [LARGE SCALE GENOMIC DNA]</scope>
    <source>
        <strain evidence="6 7">DSM 13574</strain>
    </source>
</reference>
<dbReference type="RefSeq" id="WP_211286704.1">
    <property type="nucleotide sequence ID" value="NZ_AZRL01000003.1"/>
</dbReference>
<dbReference type="Pfam" id="PF00849">
    <property type="entry name" value="PseudoU_synth_2"/>
    <property type="match status" value="1"/>
</dbReference>
<dbReference type="EC" id="5.4.99.-" evidence="4"/>
<dbReference type="EMBL" id="AZRL01000003">
    <property type="protein sequence ID" value="PNR97954.1"/>
    <property type="molecule type" value="Genomic_DNA"/>
</dbReference>
<dbReference type="InterPro" id="IPR020103">
    <property type="entry name" value="PsdUridine_synth_cat_dom_sf"/>
</dbReference>
<evidence type="ECO:0000256" key="4">
    <source>
        <dbReference type="RuleBase" id="RU003887"/>
    </source>
</evidence>
<dbReference type="InterPro" id="IPR002942">
    <property type="entry name" value="S4_RNA-bd"/>
</dbReference>
<evidence type="ECO:0000259" key="5">
    <source>
        <dbReference type="SMART" id="SM00363"/>
    </source>
</evidence>
<comment type="similarity">
    <text evidence="1 4">Belongs to the pseudouridine synthase RsuA family.</text>
</comment>
<evidence type="ECO:0000256" key="2">
    <source>
        <dbReference type="ARBA" id="ARBA00023235"/>
    </source>
</evidence>
<dbReference type="InterPro" id="IPR000748">
    <property type="entry name" value="PsdUridine_synth_RsuA/RluB/E/F"/>
</dbReference>
<dbReference type="InterPro" id="IPR036986">
    <property type="entry name" value="S4_RNA-bd_sf"/>
</dbReference>
<dbReference type="PROSITE" id="PS50889">
    <property type="entry name" value="S4"/>
    <property type="match status" value="1"/>
</dbReference>
<organism evidence="6 7">
    <name type="scientific">Petrotoga olearia DSM 13574</name>
    <dbReference type="NCBI Taxonomy" id="1122955"/>
    <lineage>
        <taxon>Bacteria</taxon>
        <taxon>Thermotogati</taxon>
        <taxon>Thermotogota</taxon>
        <taxon>Thermotogae</taxon>
        <taxon>Petrotogales</taxon>
        <taxon>Petrotogaceae</taxon>
        <taxon>Petrotoga</taxon>
    </lineage>
</organism>
<dbReference type="GO" id="GO:0000455">
    <property type="term" value="P:enzyme-directed rRNA pseudouridine synthesis"/>
    <property type="evidence" value="ECO:0007669"/>
    <property type="project" value="UniProtKB-ARBA"/>
</dbReference>
<dbReference type="Pfam" id="PF01479">
    <property type="entry name" value="S4"/>
    <property type="match status" value="1"/>
</dbReference>
<dbReference type="InterPro" id="IPR050343">
    <property type="entry name" value="RsuA_PseudoU_synthase"/>
</dbReference>
<name>A0A2K1P597_9BACT</name>
<dbReference type="InterPro" id="IPR018496">
    <property type="entry name" value="PsdUridine_synth_RsuA/RluB_CS"/>
</dbReference>
<dbReference type="CDD" id="cd02870">
    <property type="entry name" value="PseudoU_synth_RsuA_like"/>
    <property type="match status" value="1"/>
</dbReference>
<protein>
    <recommendedName>
        <fullName evidence="4">Pseudouridine synthase</fullName>
        <ecNumber evidence="4">5.4.99.-</ecNumber>
    </recommendedName>
</protein>
<dbReference type="Gene3D" id="3.10.290.10">
    <property type="entry name" value="RNA-binding S4 domain"/>
    <property type="match status" value="1"/>
</dbReference>
<sequence>MKLQKALQIISLSRRQSSEYILKKGVKVNNKLVKEPWYELKENDFIEFNNKKYYLSDLKKKAENKVYYLLNKPKGILCTFKDDFGRKTINDLLKGKIEERIFYVGRLDYDSSGLLLLTNDGDLANYLLRPENKVAKVYEVLVTGTPSKKELQMLEEGITLETGYKTMKSKVKILKKEKDLSLLQISLNEGKKRQIKLMIKALGYKVIELKRIKFGPWSIEEVPKPGDIKSLGSMEEVKNRLLSNFS</sequence>
<dbReference type="InterPro" id="IPR020094">
    <property type="entry name" value="TruA/RsuA/RluB/E/F_N"/>
</dbReference>
<dbReference type="GO" id="GO:0120159">
    <property type="term" value="F:rRNA pseudouridine synthase activity"/>
    <property type="evidence" value="ECO:0007669"/>
    <property type="project" value="UniProtKB-ARBA"/>
</dbReference>
<keyword evidence="2 4" id="KW-0413">Isomerase</keyword>
<evidence type="ECO:0000313" key="7">
    <source>
        <dbReference type="Proteomes" id="UP000236434"/>
    </source>
</evidence>
<dbReference type="AlphaFoldDB" id="A0A2K1P597"/>
<dbReference type="SUPFAM" id="SSF55120">
    <property type="entry name" value="Pseudouridine synthase"/>
    <property type="match status" value="1"/>
</dbReference>